<dbReference type="EMBL" id="FOJO01000003">
    <property type="protein sequence ID" value="SFA44124.1"/>
    <property type="molecule type" value="Genomic_DNA"/>
</dbReference>
<dbReference type="GO" id="GO:0006313">
    <property type="term" value="P:DNA transposition"/>
    <property type="evidence" value="ECO:0007669"/>
    <property type="project" value="InterPro"/>
</dbReference>
<dbReference type="Pfam" id="PF00872">
    <property type="entry name" value="Transposase_mut"/>
    <property type="match status" value="1"/>
</dbReference>
<dbReference type="InterPro" id="IPR001207">
    <property type="entry name" value="Transposase_mutator"/>
</dbReference>
<accession>A0A1I0SX80</accession>
<comment type="similarity">
    <text evidence="2">Belongs to the transposase mutator family.</text>
</comment>
<organism evidence="7 8">
    <name type="scientific">Paracoccus halophilus</name>
    <dbReference type="NCBI Taxonomy" id="376733"/>
    <lineage>
        <taxon>Bacteria</taxon>
        <taxon>Pseudomonadati</taxon>
        <taxon>Pseudomonadota</taxon>
        <taxon>Alphaproteobacteria</taxon>
        <taxon>Rhodobacterales</taxon>
        <taxon>Paracoccaceae</taxon>
        <taxon>Paracoccus</taxon>
    </lineage>
</organism>
<protein>
    <submittedName>
        <fullName evidence="7">Transposase, Mutator family</fullName>
    </submittedName>
</protein>
<dbReference type="InterPro" id="IPR027417">
    <property type="entry name" value="P-loop_NTPase"/>
</dbReference>
<evidence type="ECO:0000313" key="8">
    <source>
        <dbReference type="Proteomes" id="UP000182312"/>
    </source>
</evidence>
<dbReference type="SUPFAM" id="SSF52540">
    <property type="entry name" value="P-loop containing nucleoside triphosphate hydrolases"/>
    <property type="match status" value="1"/>
</dbReference>
<dbReference type="Gene3D" id="3.40.50.300">
    <property type="entry name" value="P-loop containing nucleotide triphosphate hydrolases"/>
    <property type="match status" value="1"/>
</dbReference>
<dbReference type="OrthoDB" id="145933at2"/>
<proteinExistence type="inferred from homology"/>
<dbReference type="GO" id="GO:0004803">
    <property type="term" value="F:transposase activity"/>
    <property type="evidence" value="ECO:0007669"/>
    <property type="project" value="InterPro"/>
</dbReference>
<evidence type="ECO:0000256" key="4">
    <source>
        <dbReference type="ARBA" id="ARBA00023125"/>
    </source>
</evidence>
<dbReference type="Proteomes" id="UP000182312">
    <property type="component" value="Unassembled WGS sequence"/>
</dbReference>
<dbReference type="GO" id="GO:0003677">
    <property type="term" value="F:DNA binding"/>
    <property type="evidence" value="ECO:0007669"/>
    <property type="project" value="UniProtKB-KW"/>
</dbReference>
<evidence type="ECO:0000256" key="3">
    <source>
        <dbReference type="ARBA" id="ARBA00022578"/>
    </source>
</evidence>
<dbReference type="AlphaFoldDB" id="A0A1I0SX80"/>
<evidence type="ECO:0000256" key="1">
    <source>
        <dbReference type="ARBA" id="ARBA00002190"/>
    </source>
</evidence>
<evidence type="ECO:0000256" key="5">
    <source>
        <dbReference type="ARBA" id="ARBA00023172"/>
    </source>
</evidence>
<evidence type="ECO:0000256" key="6">
    <source>
        <dbReference type="SAM" id="MobiDB-lite"/>
    </source>
</evidence>
<evidence type="ECO:0000256" key="2">
    <source>
        <dbReference type="ARBA" id="ARBA00010961"/>
    </source>
</evidence>
<keyword evidence="3" id="KW-0815">Transposition</keyword>
<reference evidence="7 8" key="1">
    <citation type="submission" date="2016-10" db="EMBL/GenBank/DDBJ databases">
        <authorList>
            <person name="de Groot N.N."/>
        </authorList>
    </citation>
    <scope>NUCLEOTIDE SEQUENCE [LARGE SCALE GENOMIC DNA]</scope>
    <source>
        <strain evidence="7 8">CGMCC 1.6117</strain>
    </source>
</reference>
<sequence>MKRITIGRNRISRAKRAFSTRRVPQKAYRTLISGDISPNPGDLTLARIDEIGKQTKLELFDGRRAHLFPGDEIIVCFGNRYAPDQYEAQIGTDLLPCDLVAAGGLAAIELSRHQRMKPPTRITPLGILGDAEGNRLNVMQFGVQAPEFAPTIPAILSLGTSMNAGKTLTATSLVRGFKRMGYKVAALKITGTGAGGDMWIVRDAGADISLDFTDAGHASTYLVSIPEIEAATNRLMNHAAAQGCEVAVIEIADGLQQLETAQLIRSPSIMDFTIGTVFAAYDAMGAKYGFDILTEAGHDVLALSGRLGRSPLGVREAEAATGLRVFSPWELQDGALMGAIRDRAAKASAIKGDRWPTLKALAQSVVPDSILLGNMVPVGMSATESRRIGLSGTSLARDILACAAHHQMDIDADRICGVGYGQRDKKRRDWRNGVRPRQWVTDFGVIELRVPRLKNAGYEPPFLGMASAPAGAVKAVIDACPAEFETAIARLLSSLAPGRRGQEDLSDLALNIRDLLNAARLHGVPAHDAAPAPSWSRTPWSGDEALADEDEALDDALEFEFGLNGAVADPAGRRIAAAE</sequence>
<evidence type="ECO:0000313" key="7">
    <source>
        <dbReference type="EMBL" id="SFA44124.1"/>
    </source>
</evidence>
<feature type="region of interest" description="Disordered" evidence="6">
    <location>
        <begin position="526"/>
        <end position="549"/>
    </location>
</feature>
<gene>
    <name evidence="7" type="ORF">SAMN04487972_103166</name>
</gene>
<keyword evidence="5" id="KW-0233">DNA recombination</keyword>
<name>A0A1I0SX80_9RHOB</name>
<comment type="function">
    <text evidence="1">Required for the transposition of the insertion element.</text>
</comment>
<keyword evidence="4" id="KW-0238">DNA-binding</keyword>